<feature type="modified residue" description="4-aspartylphosphate" evidence="2">
    <location>
        <position position="53"/>
    </location>
</feature>
<dbReference type="PROSITE" id="PS50110">
    <property type="entry name" value="RESPONSE_REGULATORY"/>
    <property type="match status" value="1"/>
</dbReference>
<dbReference type="InterPro" id="IPR001789">
    <property type="entry name" value="Sig_transdc_resp-reg_receiver"/>
</dbReference>
<proteinExistence type="predicted"/>
<evidence type="ECO:0000313" key="5">
    <source>
        <dbReference type="Proteomes" id="UP000638732"/>
    </source>
</evidence>
<dbReference type="InterPro" id="IPR050595">
    <property type="entry name" value="Bact_response_regulator"/>
</dbReference>
<dbReference type="EMBL" id="WWEO01000043">
    <property type="protein sequence ID" value="NCD70320.1"/>
    <property type="molecule type" value="Genomic_DNA"/>
</dbReference>
<dbReference type="PANTHER" id="PTHR44591">
    <property type="entry name" value="STRESS RESPONSE REGULATOR PROTEIN 1"/>
    <property type="match status" value="1"/>
</dbReference>
<accession>A0A965ZG33</accession>
<dbReference type="Gene3D" id="3.40.50.2300">
    <property type="match status" value="1"/>
</dbReference>
<keyword evidence="5" id="KW-1185">Reference proteome</keyword>
<gene>
    <name evidence="4" type="ORF">GSY63_13210</name>
</gene>
<dbReference type="Pfam" id="PF00072">
    <property type="entry name" value="Response_reg"/>
    <property type="match status" value="1"/>
</dbReference>
<dbReference type="GO" id="GO:0000160">
    <property type="term" value="P:phosphorelay signal transduction system"/>
    <property type="evidence" value="ECO:0007669"/>
    <property type="project" value="InterPro"/>
</dbReference>
<dbReference type="Proteomes" id="UP000638732">
    <property type="component" value="Unassembled WGS sequence"/>
</dbReference>
<dbReference type="AlphaFoldDB" id="A0A965ZG33"/>
<dbReference type="RefSeq" id="WP_166586303.1">
    <property type="nucleotide sequence ID" value="NZ_WWEO01000043.1"/>
</dbReference>
<dbReference type="PANTHER" id="PTHR44591:SF3">
    <property type="entry name" value="RESPONSE REGULATORY DOMAIN-CONTAINING PROTEIN"/>
    <property type="match status" value="1"/>
</dbReference>
<organism evidence="4 5">
    <name type="scientific">Mucilaginibacter agri</name>
    <dbReference type="NCBI Taxonomy" id="2695265"/>
    <lineage>
        <taxon>Bacteria</taxon>
        <taxon>Pseudomonadati</taxon>
        <taxon>Bacteroidota</taxon>
        <taxon>Sphingobacteriia</taxon>
        <taxon>Sphingobacteriales</taxon>
        <taxon>Sphingobacteriaceae</taxon>
        <taxon>Mucilaginibacter</taxon>
    </lineage>
</organism>
<evidence type="ECO:0000256" key="2">
    <source>
        <dbReference type="PROSITE-ProRule" id="PRU00169"/>
    </source>
</evidence>
<evidence type="ECO:0000256" key="1">
    <source>
        <dbReference type="ARBA" id="ARBA00022553"/>
    </source>
</evidence>
<keyword evidence="1 2" id="KW-0597">Phosphoprotein</keyword>
<dbReference type="SMART" id="SM00448">
    <property type="entry name" value="REC"/>
    <property type="match status" value="1"/>
</dbReference>
<name>A0A965ZG33_9SPHI</name>
<evidence type="ECO:0000259" key="3">
    <source>
        <dbReference type="PROSITE" id="PS50110"/>
    </source>
</evidence>
<protein>
    <submittedName>
        <fullName evidence="4">Response regulator</fullName>
    </submittedName>
</protein>
<feature type="domain" description="Response regulatory" evidence="3">
    <location>
        <begin position="4"/>
        <end position="119"/>
    </location>
</feature>
<comment type="caution">
    <text evidence="4">The sequence shown here is derived from an EMBL/GenBank/DDBJ whole genome shotgun (WGS) entry which is preliminary data.</text>
</comment>
<dbReference type="InterPro" id="IPR011006">
    <property type="entry name" value="CheY-like_superfamily"/>
</dbReference>
<reference evidence="4" key="2">
    <citation type="submission" date="2020-10" db="EMBL/GenBank/DDBJ databases">
        <title>Mucilaginibacter sp. nov., isolated from soil.</title>
        <authorList>
            <person name="Jeon C.O."/>
        </authorList>
    </citation>
    <scope>NUCLEOTIDE SEQUENCE</scope>
    <source>
        <strain evidence="4">R11</strain>
    </source>
</reference>
<dbReference type="SUPFAM" id="SSF52172">
    <property type="entry name" value="CheY-like"/>
    <property type="match status" value="1"/>
</dbReference>
<sequence length="121" mass="13746">MSKRILVVDDDPGVLEVLTDILCEYQFDVKPITRGEKVFDEINGYHPDLILMDVMLSGMDGRNICKSIKSDPKLNWIPVILLSANVNAYNVMFDKGAPNDFLSKPFDMNNLIDRIERQLTA</sequence>
<reference evidence="4" key="1">
    <citation type="submission" date="2020-01" db="EMBL/GenBank/DDBJ databases">
        <authorList>
            <person name="Seo Y.L."/>
        </authorList>
    </citation>
    <scope>NUCLEOTIDE SEQUENCE</scope>
    <source>
        <strain evidence="4">R11</strain>
    </source>
</reference>
<evidence type="ECO:0000313" key="4">
    <source>
        <dbReference type="EMBL" id="NCD70320.1"/>
    </source>
</evidence>